<keyword evidence="3" id="KW-1185">Reference proteome</keyword>
<name>A0A8J5XTT9_DIALT</name>
<dbReference type="EMBL" id="JAGTXO010000005">
    <property type="protein sequence ID" value="KAG8467805.1"/>
    <property type="molecule type" value="Genomic_DNA"/>
</dbReference>
<sequence length="154" mass="16785">MERRAPPVFADDVPARRMVRPFAERSSMTAFEQAAAPMPSESASETSARHKKHFDHAAVPTGSTWAPRGADPSMYVTTAMGGGIVDAERDLHHRNGTRKVTSKRMVQPSMIADAQRNRLVAAQAAERQPQVAQVDRRIASFAGSFAGFAAPQRQ</sequence>
<organism evidence="2 3">
    <name type="scientific">Diacronema lutheri</name>
    <name type="common">Unicellular marine alga</name>
    <name type="synonym">Monochrysis lutheri</name>
    <dbReference type="NCBI Taxonomy" id="2081491"/>
    <lineage>
        <taxon>Eukaryota</taxon>
        <taxon>Haptista</taxon>
        <taxon>Haptophyta</taxon>
        <taxon>Pavlovophyceae</taxon>
        <taxon>Pavlovales</taxon>
        <taxon>Pavlovaceae</taxon>
        <taxon>Diacronema</taxon>
    </lineage>
</organism>
<feature type="region of interest" description="Disordered" evidence="1">
    <location>
        <begin position="30"/>
        <end position="70"/>
    </location>
</feature>
<evidence type="ECO:0000313" key="3">
    <source>
        <dbReference type="Proteomes" id="UP000751190"/>
    </source>
</evidence>
<dbReference type="Proteomes" id="UP000751190">
    <property type="component" value="Unassembled WGS sequence"/>
</dbReference>
<dbReference type="AlphaFoldDB" id="A0A8J5XTT9"/>
<protein>
    <submittedName>
        <fullName evidence="2">Uncharacterized protein</fullName>
    </submittedName>
</protein>
<gene>
    <name evidence="2" type="ORF">KFE25_006857</name>
</gene>
<accession>A0A8J5XTT9</accession>
<proteinExistence type="predicted"/>
<evidence type="ECO:0000256" key="1">
    <source>
        <dbReference type="SAM" id="MobiDB-lite"/>
    </source>
</evidence>
<feature type="compositionally biased region" description="Low complexity" evidence="1">
    <location>
        <begin position="34"/>
        <end position="46"/>
    </location>
</feature>
<reference evidence="2" key="1">
    <citation type="submission" date="2021-05" db="EMBL/GenBank/DDBJ databases">
        <title>The genome of the haptophyte Pavlova lutheri (Diacronema luteri, Pavlovales) - a model for lipid biosynthesis in eukaryotic algae.</title>
        <authorList>
            <person name="Hulatt C.J."/>
            <person name="Posewitz M.C."/>
        </authorList>
    </citation>
    <scope>NUCLEOTIDE SEQUENCE</scope>
    <source>
        <strain evidence="2">NIVA-4/92</strain>
    </source>
</reference>
<comment type="caution">
    <text evidence="2">The sequence shown here is derived from an EMBL/GenBank/DDBJ whole genome shotgun (WGS) entry which is preliminary data.</text>
</comment>
<evidence type="ECO:0000313" key="2">
    <source>
        <dbReference type="EMBL" id="KAG8467805.1"/>
    </source>
</evidence>